<evidence type="ECO:0000256" key="2">
    <source>
        <dbReference type="ARBA" id="ARBA00022741"/>
    </source>
</evidence>
<protein>
    <submittedName>
        <fullName evidence="5">ATP-binding protein</fullName>
    </submittedName>
</protein>
<name>A0A6H2BVK6_DOLFA</name>
<evidence type="ECO:0000256" key="1">
    <source>
        <dbReference type="ARBA" id="ARBA00006914"/>
    </source>
</evidence>
<dbReference type="AlphaFoldDB" id="A0A6H2BVK6"/>
<dbReference type="InterPro" id="IPR050221">
    <property type="entry name" value="26S_Proteasome_ATPase"/>
</dbReference>
<reference evidence="5 6" key="1">
    <citation type="submission" date="2020-04" db="EMBL/GenBank/DDBJ databases">
        <title>Genome-Wide Identification of 5-Methylcytosine Sites in Bacterial Genomes By High-Throughput Sequencing of MspJI Restriction Fragments.</title>
        <authorList>
            <person name="Wu V."/>
        </authorList>
    </citation>
    <scope>NUCLEOTIDE SEQUENCE [LARGE SCALE GENOMIC DNA]</scope>
    <source>
        <strain evidence="5 6">CCAP 1403/13f</strain>
    </source>
</reference>
<dbReference type="CDD" id="cd19481">
    <property type="entry name" value="RecA-like_protease"/>
    <property type="match status" value="1"/>
</dbReference>
<dbReference type="Gene3D" id="3.40.50.300">
    <property type="entry name" value="P-loop containing nucleotide triphosphate hydrolases"/>
    <property type="match status" value="1"/>
</dbReference>
<evidence type="ECO:0000313" key="6">
    <source>
        <dbReference type="Proteomes" id="UP000502433"/>
    </source>
</evidence>
<dbReference type="GO" id="GO:0005524">
    <property type="term" value="F:ATP binding"/>
    <property type="evidence" value="ECO:0007669"/>
    <property type="project" value="UniProtKB-KW"/>
</dbReference>
<dbReference type="PANTHER" id="PTHR23073">
    <property type="entry name" value="26S PROTEASOME REGULATORY SUBUNIT"/>
    <property type="match status" value="1"/>
</dbReference>
<dbReference type="EMBL" id="CP051206">
    <property type="protein sequence ID" value="QJB43203.1"/>
    <property type="molecule type" value="Genomic_DNA"/>
</dbReference>
<comment type="similarity">
    <text evidence="1">Belongs to the AAA ATPase family.</text>
</comment>
<dbReference type="KEGG" id="dfs:HGD76_02115"/>
<dbReference type="InterPro" id="IPR003959">
    <property type="entry name" value="ATPase_AAA_core"/>
</dbReference>
<dbReference type="GO" id="GO:0016887">
    <property type="term" value="F:ATP hydrolysis activity"/>
    <property type="evidence" value="ECO:0007669"/>
    <property type="project" value="InterPro"/>
</dbReference>
<evidence type="ECO:0000259" key="4">
    <source>
        <dbReference type="SMART" id="SM00382"/>
    </source>
</evidence>
<dbReference type="RefSeq" id="WP_168651140.1">
    <property type="nucleotide sequence ID" value="NZ_CP051206.1"/>
</dbReference>
<keyword evidence="3 5" id="KW-0067">ATP-binding</keyword>
<evidence type="ECO:0000313" key="5">
    <source>
        <dbReference type="EMBL" id="QJB43203.1"/>
    </source>
</evidence>
<sequence>MEGEIILQNIPNATKNERDFLVLKTRIYTAWQNYLEKIGKESLSLIVSSSVDLNPAKTPSKNNNNASASKANSISLEERAEQYRSEKPNFSMEQLVVPESVKEELLIYSKISALEKLVFDEWGLRNIQPFPYSALNFYGSPGTGKTLAAHAVASYLERNILLVSYAQIESMYHGEGPKNVEALFYAAERDKAVLFIDESDSLLSKRLTNVTQGSEQAINSMRSQLLISLERFRGIVVFATNLVENYDPAFETRVRNIFFPMPDQTCRNLIWQNLLPKNLPLLEDVSTEKLAEIDEVCGRDIRNAIIDSALKVAMNNGSGIGYRDLSNALDAVKKRRVKPNTTVHKLNEEEKRAVSLAIANNAQEIPYN</sequence>
<dbReference type="SMART" id="SM00382">
    <property type="entry name" value="AAA"/>
    <property type="match status" value="1"/>
</dbReference>
<dbReference type="Pfam" id="PF00004">
    <property type="entry name" value="AAA"/>
    <property type="match status" value="1"/>
</dbReference>
<accession>A0A6H2BVK6</accession>
<dbReference type="Proteomes" id="UP000502433">
    <property type="component" value="Chromosome"/>
</dbReference>
<proteinExistence type="inferred from homology"/>
<feature type="domain" description="AAA+ ATPase" evidence="4">
    <location>
        <begin position="131"/>
        <end position="265"/>
    </location>
</feature>
<dbReference type="SUPFAM" id="SSF52540">
    <property type="entry name" value="P-loop containing nucleoside triphosphate hydrolases"/>
    <property type="match status" value="1"/>
</dbReference>
<dbReference type="InterPro" id="IPR027417">
    <property type="entry name" value="P-loop_NTPase"/>
</dbReference>
<reference evidence="5 6" key="2">
    <citation type="submission" date="2020-04" db="EMBL/GenBank/DDBJ databases">
        <authorList>
            <person name="Fomenkov A."/>
            <person name="Anton B.P."/>
            <person name="Roberts R.J."/>
        </authorList>
    </citation>
    <scope>NUCLEOTIDE SEQUENCE [LARGE SCALE GENOMIC DNA]</scope>
    <source>
        <strain evidence="5 6">CCAP 1403/13f</strain>
    </source>
</reference>
<keyword evidence="2" id="KW-0547">Nucleotide-binding</keyword>
<dbReference type="InterPro" id="IPR003593">
    <property type="entry name" value="AAA+_ATPase"/>
</dbReference>
<evidence type="ECO:0000256" key="3">
    <source>
        <dbReference type="ARBA" id="ARBA00022840"/>
    </source>
</evidence>
<organism evidence="5 6">
    <name type="scientific">Dolichospermum flos-aquae CCAP 1403/13F</name>
    <dbReference type="NCBI Taxonomy" id="315271"/>
    <lineage>
        <taxon>Bacteria</taxon>
        <taxon>Bacillati</taxon>
        <taxon>Cyanobacteriota</taxon>
        <taxon>Cyanophyceae</taxon>
        <taxon>Nostocales</taxon>
        <taxon>Aphanizomenonaceae</taxon>
        <taxon>Dolichospermum</taxon>
    </lineage>
</organism>
<gene>
    <name evidence="5" type="ORF">HGD76_02115</name>
</gene>